<dbReference type="RefSeq" id="XP_025428597.1">
    <property type="nucleotide sequence ID" value="XM_025576488.1"/>
</dbReference>
<evidence type="ECO:0000313" key="2">
    <source>
        <dbReference type="Proteomes" id="UP000248349"/>
    </source>
</evidence>
<protein>
    <submittedName>
        <fullName evidence="1">Uncharacterized protein</fullName>
    </submittedName>
</protein>
<name>A0A318Z5N5_9EURO</name>
<dbReference type="OrthoDB" id="4509691at2759"/>
<organism evidence="1 2">
    <name type="scientific">Aspergillus saccharolyticus JOP 1030-1</name>
    <dbReference type="NCBI Taxonomy" id="1450539"/>
    <lineage>
        <taxon>Eukaryota</taxon>
        <taxon>Fungi</taxon>
        <taxon>Dikarya</taxon>
        <taxon>Ascomycota</taxon>
        <taxon>Pezizomycotina</taxon>
        <taxon>Eurotiomycetes</taxon>
        <taxon>Eurotiomycetidae</taxon>
        <taxon>Eurotiales</taxon>
        <taxon>Aspergillaceae</taxon>
        <taxon>Aspergillus</taxon>
        <taxon>Aspergillus subgen. Circumdati</taxon>
    </lineage>
</organism>
<dbReference type="GeneID" id="37077717"/>
<keyword evidence="2" id="KW-1185">Reference proteome</keyword>
<evidence type="ECO:0000313" key="1">
    <source>
        <dbReference type="EMBL" id="PYH42615.1"/>
    </source>
</evidence>
<sequence length="101" mass="11684">MGDRRRKMTVDHTTACANNMTKLNHWSETIIAFDMGPYTNPHYWQAYIGMYSQALQQQWPAGPMVRRLTTNQEIAGSSPADCDRGPVYEVFYWNMHDLVVV</sequence>
<gene>
    <name evidence="1" type="ORF">BP01DRAFT_368017</name>
</gene>
<dbReference type="EMBL" id="KZ821250">
    <property type="protein sequence ID" value="PYH42615.1"/>
    <property type="molecule type" value="Genomic_DNA"/>
</dbReference>
<reference evidence="1 2" key="1">
    <citation type="submission" date="2016-12" db="EMBL/GenBank/DDBJ databases">
        <title>The genomes of Aspergillus section Nigri reveals drivers in fungal speciation.</title>
        <authorList>
            <consortium name="DOE Joint Genome Institute"/>
            <person name="Vesth T.C."/>
            <person name="Nybo J."/>
            <person name="Theobald S."/>
            <person name="Brandl J."/>
            <person name="Frisvad J.C."/>
            <person name="Nielsen K.F."/>
            <person name="Lyhne E.K."/>
            <person name="Kogle M.E."/>
            <person name="Kuo A."/>
            <person name="Riley R."/>
            <person name="Clum A."/>
            <person name="Nolan M."/>
            <person name="Lipzen A."/>
            <person name="Salamov A."/>
            <person name="Henrissat B."/>
            <person name="Wiebenga A."/>
            <person name="De Vries R.P."/>
            <person name="Grigoriev I.V."/>
            <person name="Mortensen U.H."/>
            <person name="Andersen M.R."/>
            <person name="Baker S.E."/>
        </authorList>
    </citation>
    <scope>NUCLEOTIDE SEQUENCE [LARGE SCALE GENOMIC DNA]</scope>
    <source>
        <strain evidence="1 2">JOP 1030-1</strain>
    </source>
</reference>
<dbReference type="AlphaFoldDB" id="A0A318Z5N5"/>
<proteinExistence type="predicted"/>
<accession>A0A318Z5N5</accession>
<dbReference type="Proteomes" id="UP000248349">
    <property type="component" value="Unassembled WGS sequence"/>
</dbReference>